<evidence type="ECO:0000313" key="4">
    <source>
        <dbReference type="Proteomes" id="UP000019132"/>
    </source>
</evidence>
<dbReference type="Proteomes" id="UP000019132">
    <property type="component" value="Unassembled WGS sequence"/>
</dbReference>
<dbReference type="InterPro" id="IPR049492">
    <property type="entry name" value="BD-FAE-like_dom"/>
</dbReference>
<sequence length="493" mass="54760">MKLVVPDALLRDNRLTRYSYLVATLAAVLLLRRAKDSSIPRENMIGVAASLVPTELSHKVLLLNAFAIYYVHKAKVPVLSGWSGSIGGLLHALALVKLSSMYATNVKARLAIRAAMQEQTDIPIAKLRRIGAMNWKRWLSVLLPLPQPLALSLSFPGVRRIRTVTYAHVGKLKTTKLLMDVYKHDTNAQPNAPILLYIHGGGWVIGNRMLPPLPLVYQLASAGWVVCSIDYRLSPMVTFPSHVIDSKRAIAYLRKYAQAKFDADPNFIVVGGESAGGHIASLVALTPHVKLLQPGFEDVDTSVRACIDSYGVHDFTDRHGIYYNRDKADGFIKYLEFLVMQKKLRDHAEDFENASPIAWLEADKTQDRRDIVPPFLVTHGTFDTLVPFQDSKLFYEKLIKYRARTQALQGSGASTAGVRDAFLQIDGAHHMFNYLVSPRALAHGDAVCAFLDDLYSKTKHLPLSARFPRSTENEQVEEEPPVAAAFAPVVAKL</sequence>
<dbReference type="InterPro" id="IPR029058">
    <property type="entry name" value="AB_hydrolase_fold"/>
</dbReference>
<dbReference type="PANTHER" id="PTHR48081:SF8">
    <property type="entry name" value="ALPHA_BETA HYDROLASE FOLD-3 DOMAIN-CONTAINING PROTEIN-RELATED"/>
    <property type="match status" value="1"/>
</dbReference>
<reference evidence="4" key="2">
    <citation type="submission" date="2010-04" db="EMBL/GenBank/DDBJ databases">
        <authorList>
            <person name="Buell R."/>
            <person name="Hamilton J."/>
            <person name="Hostetler J."/>
        </authorList>
    </citation>
    <scope>NUCLEOTIDE SEQUENCE [LARGE SCALE GENOMIC DNA]</scope>
    <source>
        <strain evidence="4">DAOM:BR144</strain>
    </source>
</reference>
<dbReference type="EnsemblProtists" id="PYU1_T007156">
    <property type="protein sequence ID" value="PYU1_T007156"/>
    <property type="gene ID" value="PYU1_G007141"/>
</dbReference>
<dbReference type="VEuPathDB" id="FungiDB:PYU1_G007141"/>
<accession>K3WQB4</accession>
<reference evidence="3" key="3">
    <citation type="submission" date="2015-02" db="UniProtKB">
        <authorList>
            <consortium name="EnsemblProtists"/>
        </authorList>
    </citation>
    <scope>IDENTIFICATION</scope>
    <source>
        <strain evidence="3">DAOM BR144</strain>
    </source>
</reference>
<protein>
    <recommendedName>
        <fullName evidence="2">BD-FAE-like domain-containing protein</fullName>
    </recommendedName>
</protein>
<organism evidence="3 4">
    <name type="scientific">Globisporangium ultimum (strain ATCC 200006 / CBS 805.95 / DAOM BR144)</name>
    <name type="common">Pythium ultimum</name>
    <dbReference type="NCBI Taxonomy" id="431595"/>
    <lineage>
        <taxon>Eukaryota</taxon>
        <taxon>Sar</taxon>
        <taxon>Stramenopiles</taxon>
        <taxon>Oomycota</taxon>
        <taxon>Peronosporomycetes</taxon>
        <taxon>Pythiales</taxon>
        <taxon>Pythiaceae</taxon>
        <taxon>Globisporangium</taxon>
    </lineage>
</organism>
<dbReference type="EMBL" id="GL376560">
    <property type="status" value="NOT_ANNOTATED_CDS"/>
    <property type="molecule type" value="Genomic_DNA"/>
</dbReference>
<dbReference type="PANTHER" id="PTHR48081">
    <property type="entry name" value="AB HYDROLASE SUPERFAMILY PROTEIN C4A8.06C"/>
    <property type="match status" value="1"/>
</dbReference>
<dbReference type="InParanoid" id="K3WQB4"/>
<dbReference type="OMA" id="CLIVQNF"/>
<dbReference type="AlphaFoldDB" id="K3WQB4"/>
<dbReference type="InterPro" id="IPR050300">
    <property type="entry name" value="GDXG_lipolytic_enzyme"/>
</dbReference>
<reference evidence="4" key="1">
    <citation type="journal article" date="2010" name="Genome Biol.">
        <title>Genome sequence of the necrotrophic plant pathogen Pythium ultimum reveals original pathogenicity mechanisms and effector repertoire.</title>
        <authorList>
            <person name="Levesque C.A."/>
            <person name="Brouwer H."/>
            <person name="Cano L."/>
            <person name="Hamilton J.P."/>
            <person name="Holt C."/>
            <person name="Huitema E."/>
            <person name="Raffaele S."/>
            <person name="Robideau G.P."/>
            <person name="Thines M."/>
            <person name="Win J."/>
            <person name="Zerillo M.M."/>
            <person name="Beakes G.W."/>
            <person name="Boore J.L."/>
            <person name="Busam D."/>
            <person name="Dumas B."/>
            <person name="Ferriera S."/>
            <person name="Fuerstenberg S.I."/>
            <person name="Gachon C.M."/>
            <person name="Gaulin E."/>
            <person name="Govers F."/>
            <person name="Grenville-Briggs L."/>
            <person name="Horner N."/>
            <person name="Hostetler J."/>
            <person name="Jiang R.H."/>
            <person name="Johnson J."/>
            <person name="Krajaejun T."/>
            <person name="Lin H."/>
            <person name="Meijer H.J."/>
            <person name="Moore B."/>
            <person name="Morris P."/>
            <person name="Phuntmart V."/>
            <person name="Puiu D."/>
            <person name="Shetty J."/>
            <person name="Stajich J.E."/>
            <person name="Tripathy S."/>
            <person name="Wawra S."/>
            <person name="van West P."/>
            <person name="Whitty B.R."/>
            <person name="Coutinho P.M."/>
            <person name="Henrissat B."/>
            <person name="Martin F."/>
            <person name="Thomas P.D."/>
            <person name="Tyler B.M."/>
            <person name="De Vries R.P."/>
            <person name="Kamoun S."/>
            <person name="Yandell M."/>
            <person name="Tisserat N."/>
            <person name="Buell C.R."/>
        </authorList>
    </citation>
    <scope>NUCLEOTIDE SEQUENCE</scope>
    <source>
        <strain evidence="4">DAOM:BR144</strain>
    </source>
</reference>
<dbReference type="STRING" id="431595.K3WQB4"/>
<keyword evidence="4" id="KW-1185">Reference proteome</keyword>
<feature type="domain" description="BD-FAE-like" evidence="2">
    <location>
        <begin position="179"/>
        <end position="398"/>
    </location>
</feature>
<keyword evidence="1" id="KW-0378">Hydrolase</keyword>
<name>K3WQB4_GLOUD</name>
<dbReference type="Gene3D" id="3.40.50.1820">
    <property type="entry name" value="alpha/beta hydrolase"/>
    <property type="match status" value="1"/>
</dbReference>
<dbReference type="SUPFAM" id="SSF53474">
    <property type="entry name" value="alpha/beta-Hydrolases"/>
    <property type="match status" value="1"/>
</dbReference>
<evidence type="ECO:0000313" key="3">
    <source>
        <dbReference type="EnsemblProtists" id="PYU1_T007156"/>
    </source>
</evidence>
<dbReference type="Pfam" id="PF20434">
    <property type="entry name" value="BD-FAE"/>
    <property type="match status" value="1"/>
</dbReference>
<dbReference type="eggNOG" id="KOG1516">
    <property type="taxonomic scope" value="Eukaryota"/>
</dbReference>
<evidence type="ECO:0000256" key="1">
    <source>
        <dbReference type="ARBA" id="ARBA00022801"/>
    </source>
</evidence>
<dbReference type="GO" id="GO:0016787">
    <property type="term" value="F:hydrolase activity"/>
    <property type="evidence" value="ECO:0007669"/>
    <property type="project" value="UniProtKB-KW"/>
</dbReference>
<proteinExistence type="predicted"/>
<dbReference type="HOGENOM" id="CLU_048058_1_0_1"/>
<evidence type="ECO:0000259" key="2">
    <source>
        <dbReference type="Pfam" id="PF20434"/>
    </source>
</evidence>